<dbReference type="RefSeq" id="WP_024911039.1">
    <property type="nucleotide sequence ID" value="NZ_CP007044.2"/>
</dbReference>
<sequence length="199" mass="22233">MNSLLPISASPLERNVAQACSGIDDIPVPLRDLWNPDTCPVRLLPYLAWARSVDRWDESWPEETKRAVVRGAFFVHQRKGTVAAVRRVIENAGYTMLLSEWWQLGDPAGTFQLTIDVNEVGITAEGINDLEHSIEGTKPASRHIAQLTMSTNVTGNIWIGSAFFDGEMITIYPKDYEPNGSIYYDGLTHFDGNHHFSGE</sequence>
<dbReference type="NCBIfam" id="TIGR01634">
    <property type="entry name" value="tail_P2_I"/>
    <property type="match status" value="1"/>
</dbReference>
<dbReference type="Pfam" id="PF09684">
    <property type="entry name" value="Tail_P2_I"/>
    <property type="match status" value="1"/>
</dbReference>
<evidence type="ECO:0000313" key="2">
    <source>
        <dbReference type="Proteomes" id="UP000019030"/>
    </source>
</evidence>
<name>W0L7X0_9GAMM</name>
<dbReference type="eggNOG" id="COG4385">
    <property type="taxonomic scope" value="Bacteria"/>
</dbReference>
<evidence type="ECO:0000313" key="1">
    <source>
        <dbReference type="EMBL" id="AHG18474.1"/>
    </source>
</evidence>
<dbReference type="AlphaFoldDB" id="W0L7X0"/>
<accession>W0L7X0</accession>
<gene>
    <name evidence="1" type="ORF">Z042_01590</name>
</gene>
<dbReference type="Proteomes" id="UP000019030">
    <property type="component" value="Chromosome"/>
</dbReference>
<dbReference type="STRING" id="1441930.Z042_01590"/>
<dbReference type="HOGENOM" id="CLU_086293_1_1_6"/>
<dbReference type="KEGG" id="sfo:Z042_01590"/>
<dbReference type="PATRIC" id="fig|1441930.4.peg.326"/>
<protein>
    <submittedName>
        <fullName evidence="1">Tail protein</fullName>
    </submittedName>
</protein>
<keyword evidence="2" id="KW-1185">Reference proteome</keyword>
<reference evidence="1 2" key="1">
    <citation type="submission" date="2014-01" db="EMBL/GenBank/DDBJ databases">
        <title>Isolation of Serratia multitudinisentens RB-25 from Ex-Landfill site.</title>
        <authorList>
            <person name="Robson E.H.J."/>
        </authorList>
    </citation>
    <scope>NUCLEOTIDE SEQUENCE [LARGE SCALE GENOMIC DNA]</scope>
    <source>
        <strain evidence="1 2">RB-25</strain>
    </source>
</reference>
<dbReference type="OrthoDB" id="90759at2"/>
<dbReference type="InterPro" id="IPR006521">
    <property type="entry name" value="Tail_protein_I"/>
</dbReference>
<proteinExistence type="predicted"/>
<dbReference type="EMBL" id="CP007044">
    <property type="protein sequence ID" value="AHG18474.1"/>
    <property type="molecule type" value="Genomic_DNA"/>
</dbReference>
<organism evidence="1 2">
    <name type="scientific">Chania multitudinisentens RB-25</name>
    <dbReference type="NCBI Taxonomy" id="1441930"/>
    <lineage>
        <taxon>Bacteria</taxon>
        <taxon>Pseudomonadati</taxon>
        <taxon>Pseudomonadota</taxon>
        <taxon>Gammaproteobacteria</taxon>
        <taxon>Enterobacterales</taxon>
        <taxon>Yersiniaceae</taxon>
        <taxon>Chania</taxon>
    </lineage>
</organism>
<reference evidence="1 2" key="2">
    <citation type="submission" date="2015-03" db="EMBL/GenBank/DDBJ databases">
        <authorList>
            <person name="Chan K.-G."/>
        </authorList>
    </citation>
    <scope>NUCLEOTIDE SEQUENCE [LARGE SCALE GENOMIC DNA]</scope>
    <source>
        <strain evidence="1 2">RB-25</strain>
    </source>
</reference>